<evidence type="ECO:0000313" key="1">
    <source>
        <dbReference type="EMBL" id="SDL76501.1"/>
    </source>
</evidence>
<sequence length="64" mass="7218">MSTYYRVTVPVEGRDGKTRFRPVGVMFPQRDGAKSAFTLKLEFPVGVTELVLFEPKDAPPDDEE</sequence>
<gene>
    <name evidence="1" type="ORF">SAMN04487971_1233</name>
</gene>
<reference evidence="2" key="1">
    <citation type="submission" date="2016-10" db="EMBL/GenBank/DDBJ databases">
        <authorList>
            <person name="Varghese N."/>
            <person name="Submissions S."/>
        </authorList>
    </citation>
    <scope>NUCLEOTIDE SEQUENCE [LARGE SCALE GENOMIC DNA]</scope>
    <source>
        <strain evidence="2">CGMCC 1.7655</strain>
    </source>
</reference>
<accession>A0A1G9MR60</accession>
<dbReference type="AlphaFoldDB" id="A0A1G9MR60"/>
<dbReference type="OrthoDB" id="7666004at2"/>
<organism evidence="1 2">
    <name type="scientific">Paracoccus chinensis</name>
    <dbReference type="NCBI Taxonomy" id="525640"/>
    <lineage>
        <taxon>Bacteria</taxon>
        <taxon>Pseudomonadati</taxon>
        <taxon>Pseudomonadota</taxon>
        <taxon>Alphaproteobacteria</taxon>
        <taxon>Rhodobacterales</taxon>
        <taxon>Paracoccaceae</taxon>
        <taxon>Paracoccus</taxon>
    </lineage>
</organism>
<dbReference type="Proteomes" id="UP000199555">
    <property type="component" value="Unassembled WGS sequence"/>
</dbReference>
<dbReference type="RefSeq" id="WP_090757227.1">
    <property type="nucleotide sequence ID" value="NZ_FNGE01000023.1"/>
</dbReference>
<name>A0A1G9MR60_9RHOB</name>
<protein>
    <submittedName>
        <fullName evidence="1">Uncharacterized protein</fullName>
    </submittedName>
</protein>
<dbReference type="STRING" id="525640.SAMN04487971_1233"/>
<evidence type="ECO:0000313" key="2">
    <source>
        <dbReference type="Proteomes" id="UP000199555"/>
    </source>
</evidence>
<proteinExistence type="predicted"/>
<dbReference type="EMBL" id="FNGE01000023">
    <property type="protein sequence ID" value="SDL76501.1"/>
    <property type="molecule type" value="Genomic_DNA"/>
</dbReference>
<keyword evidence="2" id="KW-1185">Reference proteome</keyword>